<dbReference type="InterPro" id="IPR050593">
    <property type="entry name" value="LovG"/>
</dbReference>
<protein>
    <recommendedName>
        <fullName evidence="2">Serine hydrolase domain-containing protein</fullName>
    </recommendedName>
</protein>
<sequence length="248" mass="26898">MALSAALLLRLEGMALPRGPIGDVRSPRHAMEHDSASRVRRSHVSACEAAPAKLKVLCLHGYSQNAASLRDKSGGFRRAMKKSLFEFAYVDGPFGCTANGEPIADADADPLRRAWWRGVSYEGWSTTLESLEALWEKEQFEGVFGFSQGAAMAAILCGHMKHRKPKFAIFVSGFVPRHPEPANRLLLGVDVPSLHVIGQSDGIVTPDRSRALADIFADAMIIEHAGGHTIPSGANVRQQVASFLEGIR</sequence>
<comment type="caution">
    <text evidence="3">The sequence shown here is derived from an EMBL/GenBank/DDBJ whole genome shotgun (WGS) entry which is preliminary data.</text>
</comment>
<dbReference type="Pfam" id="PF03959">
    <property type="entry name" value="FSH1"/>
    <property type="match status" value="1"/>
</dbReference>
<evidence type="ECO:0000313" key="3">
    <source>
        <dbReference type="EMBL" id="KAL1528875.1"/>
    </source>
</evidence>
<dbReference type="GO" id="GO:0005634">
    <property type="term" value="C:nucleus"/>
    <property type="evidence" value="ECO:0007669"/>
    <property type="project" value="TreeGrafter"/>
</dbReference>
<gene>
    <name evidence="3" type="ORF">AB1Y20_010198</name>
</gene>
<dbReference type="PANTHER" id="PTHR48070:SF6">
    <property type="entry name" value="ESTERASE OVCA2"/>
    <property type="match status" value="1"/>
</dbReference>
<dbReference type="InterPro" id="IPR029058">
    <property type="entry name" value="AB_hydrolase_fold"/>
</dbReference>
<evidence type="ECO:0000259" key="2">
    <source>
        <dbReference type="Pfam" id="PF03959"/>
    </source>
</evidence>
<dbReference type="SUPFAM" id="SSF53474">
    <property type="entry name" value="alpha/beta-Hydrolases"/>
    <property type="match status" value="1"/>
</dbReference>
<dbReference type="PANTHER" id="PTHR48070">
    <property type="entry name" value="ESTERASE OVCA2"/>
    <property type="match status" value="1"/>
</dbReference>
<keyword evidence="1" id="KW-0378">Hydrolase</keyword>
<keyword evidence="4" id="KW-1185">Reference proteome</keyword>
<proteinExistence type="predicted"/>
<dbReference type="GO" id="GO:0016787">
    <property type="term" value="F:hydrolase activity"/>
    <property type="evidence" value="ECO:0007669"/>
    <property type="project" value="UniProtKB-KW"/>
</dbReference>
<evidence type="ECO:0000313" key="4">
    <source>
        <dbReference type="Proteomes" id="UP001515480"/>
    </source>
</evidence>
<dbReference type="AlphaFoldDB" id="A0AB34K477"/>
<name>A0AB34K477_PRYPA</name>
<organism evidence="3 4">
    <name type="scientific">Prymnesium parvum</name>
    <name type="common">Toxic golden alga</name>
    <dbReference type="NCBI Taxonomy" id="97485"/>
    <lineage>
        <taxon>Eukaryota</taxon>
        <taxon>Haptista</taxon>
        <taxon>Haptophyta</taxon>
        <taxon>Prymnesiophyceae</taxon>
        <taxon>Prymnesiales</taxon>
        <taxon>Prymnesiaceae</taxon>
        <taxon>Prymnesium</taxon>
    </lineage>
</organism>
<dbReference type="Gene3D" id="3.40.50.1820">
    <property type="entry name" value="alpha/beta hydrolase"/>
    <property type="match status" value="1"/>
</dbReference>
<accession>A0AB34K477</accession>
<feature type="domain" description="Serine hydrolase" evidence="2">
    <location>
        <begin position="52"/>
        <end position="239"/>
    </location>
</feature>
<dbReference type="EMBL" id="JBGBPQ010000002">
    <property type="protein sequence ID" value="KAL1528875.1"/>
    <property type="molecule type" value="Genomic_DNA"/>
</dbReference>
<dbReference type="GO" id="GO:0005737">
    <property type="term" value="C:cytoplasm"/>
    <property type="evidence" value="ECO:0007669"/>
    <property type="project" value="TreeGrafter"/>
</dbReference>
<reference evidence="3 4" key="1">
    <citation type="journal article" date="2024" name="Science">
        <title>Giant polyketide synthase enzymes in the biosynthesis of giant marine polyether toxins.</title>
        <authorList>
            <person name="Fallon T.R."/>
            <person name="Shende V.V."/>
            <person name="Wierzbicki I.H."/>
            <person name="Pendleton A.L."/>
            <person name="Watervoot N.F."/>
            <person name="Auber R.P."/>
            <person name="Gonzalez D.J."/>
            <person name="Wisecaver J.H."/>
            <person name="Moore B.S."/>
        </authorList>
    </citation>
    <scope>NUCLEOTIDE SEQUENCE [LARGE SCALE GENOMIC DNA]</scope>
    <source>
        <strain evidence="3 4">12B1</strain>
    </source>
</reference>
<dbReference type="Proteomes" id="UP001515480">
    <property type="component" value="Unassembled WGS sequence"/>
</dbReference>
<evidence type="ECO:0000256" key="1">
    <source>
        <dbReference type="ARBA" id="ARBA00022801"/>
    </source>
</evidence>
<dbReference type="InterPro" id="IPR005645">
    <property type="entry name" value="FSH-like_dom"/>
</dbReference>